<gene>
    <name evidence="3" type="ORF">ETH_00026700</name>
</gene>
<dbReference type="PANTHER" id="PTHR23159:SF31">
    <property type="entry name" value="CENTROSOME-ASSOCIATED PROTEIN CEP250 ISOFORM X1"/>
    <property type="match status" value="1"/>
</dbReference>
<dbReference type="OrthoDB" id="346925at2759"/>
<organism evidence="3 4">
    <name type="scientific">Eimeria tenella</name>
    <name type="common">Coccidian parasite</name>
    <dbReference type="NCBI Taxonomy" id="5802"/>
    <lineage>
        <taxon>Eukaryota</taxon>
        <taxon>Sar</taxon>
        <taxon>Alveolata</taxon>
        <taxon>Apicomplexa</taxon>
        <taxon>Conoidasida</taxon>
        <taxon>Coccidia</taxon>
        <taxon>Eucoccidiorida</taxon>
        <taxon>Eimeriorina</taxon>
        <taxon>Eimeriidae</taxon>
        <taxon>Eimeria</taxon>
    </lineage>
</organism>
<dbReference type="RefSeq" id="XP_013229215.1">
    <property type="nucleotide sequence ID" value="XM_013373761.1"/>
</dbReference>
<accession>U6KQ38</accession>
<dbReference type="EMBL" id="HG673835">
    <property type="protein sequence ID" value="CDJ38377.1"/>
    <property type="molecule type" value="Genomic_DNA"/>
</dbReference>
<protein>
    <submittedName>
        <fullName evidence="3">Uncharacterized protein</fullName>
    </submittedName>
</protein>
<dbReference type="AlphaFoldDB" id="U6KQ38"/>
<dbReference type="VEuPathDB" id="ToxoDB:ETH2_1344400"/>
<feature type="compositionally biased region" description="Low complexity" evidence="2">
    <location>
        <begin position="517"/>
        <end position="529"/>
    </location>
</feature>
<feature type="coiled-coil region" evidence="1">
    <location>
        <begin position="877"/>
        <end position="940"/>
    </location>
</feature>
<dbReference type="PANTHER" id="PTHR23159">
    <property type="entry name" value="CENTROSOMAL PROTEIN 2"/>
    <property type="match status" value="1"/>
</dbReference>
<keyword evidence="1" id="KW-0175">Coiled coil</keyword>
<dbReference type="GeneID" id="25254436"/>
<evidence type="ECO:0000313" key="4">
    <source>
        <dbReference type="Proteomes" id="UP000030747"/>
    </source>
</evidence>
<keyword evidence="4" id="KW-1185">Reference proteome</keyword>
<dbReference type="OMA" id="ASWMRAF"/>
<reference evidence="3" key="2">
    <citation type="submission" date="2013-10" db="EMBL/GenBank/DDBJ databases">
        <authorList>
            <person name="Aslett M."/>
        </authorList>
    </citation>
    <scope>NUCLEOTIDE SEQUENCE [LARGE SCALE GENOMIC DNA]</scope>
    <source>
        <strain evidence="3">Houghton</strain>
    </source>
</reference>
<feature type="coiled-coil region" evidence="1">
    <location>
        <begin position="966"/>
        <end position="1138"/>
    </location>
</feature>
<evidence type="ECO:0000256" key="1">
    <source>
        <dbReference type="SAM" id="Coils"/>
    </source>
</evidence>
<name>U6KQ38_EIMTE</name>
<evidence type="ECO:0000256" key="2">
    <source>
        <dbReference type="SAM" id="MobiDB-lite"/>
    </source>
</evidence>
<dbReference type="VEuPathDB" id="ToxoDB:ETH_00026700"/>
<reference evidence="3" key="1">
    <citation type="submission" date="2013-10" db="EMBL/GenBank/DDBJ databases">
        <title>Genomic analysis of the causative agents of coccidiosis in chickens.</title>
        <authorList>
            <person name="Reid A.J."/>
            <person name="Blake D."/>
            <person name="Billington K."/>
            <person name="Browne H."/>
            <person name="Dunn M."/>
            <person name="Hung S."/>
            <person name="Kawahara F."/>
            <person name="Miranda-Saavedra D."/>
            <person name="Mourier T."/>
            <person name="Nagra H."/>
            <person name="Otto T.D."/>
            <person name="Rawlings N."/>
            <person name="Sanchez A."/>
            <person name="Sanders M."/>
            <person name="Subramaniam C."/>
            <person name="Tay Y."/>
            <person name="Dear P."/>
            <person name="Doerig C."/>
            <person name="Gruber A."/>
            <person name="Parkinson J."/>
            <person name="Shirley M."/>
            <person name="Wan K.L."/>
            <person name="Berriman M."/>
            <person name="Tomley F."/>
            <person name="Pain A."/>
        </authorList>
    </citation>
    <scope>NUCLEOTIDE SEQUENCE [LARGE SCALE GENOMIC DNA]</scope>
    <source>
        <strain evidence="3">Houghton</strain>
    </source>
</reference>
<sequence>MWATGGVARELQLGLAPTPPQSKEDTGKICDLGAAGHCGVAGVAGSLSESQSPRSLPPEVVEALHVLDGASVWAESREGWAPTPSGEAEKYLGALTTLADVCASSAARDTIIIWEGSSKGFSQKEVHPRGPPVLRHLCRVLCCLCSVCLSENGIEYGEPTSPRGLGLPGASQSEEADVPSAEDWLSRGVTLMGALSGCGLAGVAVRRVIMTLYYITSCLCRSLVATPDVAALLQSAEGDHAFSFLAALSVAAAEAETRNMPSSAAAAPAATPGASAAAAAEPPYPTIPSSSSSDSVLLLALLGAYEGLLALPGVASAARGGPLRGLHKAVQRGAARLLGKAASLRDSAVAVVAWLVYRRLSSSGGSSSSNDGSFSPTNVRHLLALLIASVRNHLRRPLEQRLCALCLREALKEPRMQQAVGSSTYDAALAFVAVCLQSLQTVVAAAVAAAQQKATSETSCDTVTPDQEGDGEKDSFAVEEQLSCASPIAEMLALLCLFSPVVRASVALRLDTLPPAQQASPAGASFGSSNDGTPREQQNQHMQQQNQQRQPSQTSPGRGRSSAALSAVSLPSLFYIATNGDDLGCLYISAFLELCISCQDARGIGRYMSHQQREEVVAGLAASAGLLLRGGENKSLGLRRAACLCLIAALWDGTEALGSIVETLCIHPLSIAGEEAAQQGDMGLLLRALHASLDLSACTKRHMPRSLRLLQRAAAALAAGPLSSPQTASEAEEALLVVFKSCALSIPACWRALPPINCICSSDKNGAATVDGAAACGTGAHSDLWTAGRCPFMARLEGLSKFCCASEDGSWQFSGRPVAAALAEEARSRLVELKELRQTRAEAKNSAAQAAQRLAVTNEAHEVKTAALYYAPCSMEVNRIREAAERQERLHSAKEQRLNEEARKLRRELETEQQKGRELVAEFQRLLDAKEEAIATLQSNLGEGRTPHVPDISEISRDLQIQTAINVKQKEEISKQEAKLRSLLEKQQHTTNTLTALTEKHRQLQEEKNKLQINYERVQDENEQQFRQLILVMKALAEQQAENGVLKEARMHAAANSEQQSRQKLQQLEQQLQQMAREQESQARAASLRQVSLEEQLRAFQKENEALKARNRCSESTIEDLEKRLQTAVETAAGARAAAAAKSEMLNRMQQVQ</sequence>
<feature type="region of interest" description="Disordered" evidence="2">
    <location>
        <begin position="517"/>
        <end position="561"/>
    </location>
</feature>
<dbReference type="Proteomes" id="UP000030747">
    <property type="component" value="Unassembled WGS sequence"/>
</dbReference>
<proteinExistence type="predicted"/>
<evidence type="ECO:0000313" key="3">
    <source>
        <dbReference type="EMBL" id="CDJ38377.1"/>
    </source>
</evidence>
<feature type="compositionally biased region" description="Low complexity" evidence="2">
    <location>
        <begin position="537"/>
        <end position="561"/>
    </location>
</feature>